<dbReference type="RefSeq" id="WP_253236247.1">
    <property type="nucleotide sequence ID" value="NZ_JAMYJR010000003.1"/>
</dbReference>
<keyword evidence="3" id="KW-1185">Reference proteome</keyword>
<evidence type="ECO:0000313" key="3">
    <source>
        <dbReference type="Proteomes" id="UP001523369"/>
    </source>
</evidence>
<feature type="compositionally biased region" description="Low complexity" evidence="1">
    <location>
        <begin position="49"/>
        <end position="58"/>
    </location>
</feature>
<accession>A0ABT1DH23</accession>
<feature type="compositionally biased region" description="Low complexity" evidence="1">
    <location>
        <begin position="25"/>
        <end position="34"/>
    </location>
</feature>
<sequence length="70" mass="6951">MQINSLSSLVTSAYDTARSNLKSMADAAASSAEPAPVPVAAPIPTPVAEAAPASAPVPGQRQGVNLDSYA</sequence>
<proteinExistence type="predicted"/>
<reference evidence="2 3" key="1">
    <citation type="submission" date="2022-06" db="EMBL/GenBank/DDBJ databases">
        <title>New Species of the Genus Actinoplanes, ActinopZanes ferrugineus.</title>
        <authorList>
            <person name="Ding P."/>
        </authorList>
    </citation>
    <scope>NUCLEOTIDE SEQUENCE [LARGE SCALE GENOMIC DNA]</scope>
    <source>
        <strain evidence="2 3">TRM88003</strain>
    </source>
</reference>
<feature type="region of interest" description="Disordered" evidence="1">
    <location>
        <begin position="49"/>
        <end position="70"/>
    </location>
</feature>
<gene>
    <name evidence="2" type="ORF">M1L60_05885</name>
</gene>
<feature type="region of interest" description="Disordered" evidence="1">
    <location>
        <begin position="23"/>
        <end position="42"/>
    </location>
</feature>
<comment type="caution">
    <text evidence="2">The sequence shown here is derived from an EMBL/GenBank/DDBJ whole genome shotgun (WGS) entry which is preliminary data.</text>
</comment>
<name>A0ABT1DH23_9ACTN</name>
<evidence type="ECO:0000313" key="2">
    <source>
        <dbReference type="EMBL" id="MCO8270122.1"/>
    </source>
</evidence>
<dbReference type="Proteomes" id="UP001523369">
    <property type="component" value="Unassembled WGS sequence"/>
</dbReference>
<organism evidence="2 3">
    <name type="scientific">Paractinoplanes aksuensis</name>
    <dbReference type="NCBI Taxonomy" id="2939490"/>
    <lineage>
        <taxon>Bacteria</taxon>
        <taxon>Bacillati</taxon>
        <taxon>Actinomycetota</taxon>
        <taxon>Actinomycetes</taxon>
        <taxon>Micromonosporales</taxon>
        <taxon>Micromonosporaceae</taxon>
        <taxon>Paractinoplanes</taxon>
    </lineage>
</organism>
<dbReference type="EMBL" id="JAMYJR010000003">
    <property type="protein sequence ID" value="MCO8270122.1"/>
    <property type="molecule type" value="Genomic_DNA"/>
</dbReference>
<evidence type="ECO:0000256" key="1">
    <source>
        <dbReference type="SAM" id="MobiDB-lite"/>
    </source>
</evidence>
<protein>
    <submittedName>
        <fullName evidence="2">Uncharacterized protein</fullName>
    </submittedName>
</protein>